<dbReference type="GO" id="GO:0015628">
    <property type="term" value="P:protein secretion by the type II secretion system"/>
    <property type="evidence" value="ECO:0007669"/>
    <property type="project" value="TreeGrafter"/>
</dbReference>
<dbReference type="PANTHER" id="PTHR21180:SF32">
    <property type="entry name" value="ENDONUCLEASE_EXONUCLEASE_PHOSPHATASE FAMILY DOMAIN-CONTAINING PROTEIN 1"/>
    <property type="match status" value="1"/>
</dbReference>
<dbReference type="PANTHER" id="PTHR21180">
    <property type="entry name" value="ENDONUCLEASE/EXONUCLEASE/PHOSPHATASE FAMILY DOMAIN-CONTAINING PROTEIN 1"/>
    <property type="match status" value="1"/>
</dbReference>
<dbReference type="RefSeq" id="WP_182484031.1">
    <property type="nucleotide sequence ID" value="NZ_JACGWU010000001.1"/>
</dbReference>
<feature type="compositionally biased region" description="Low complexity" evidence="1">
    <location>
        <begin position="183"/>
        <end position="192"/>
    </location>
</feature>
<dbReference type="InterPro" id="IPR051675">
    <property type="entry name" value="Endo/Exo/Phosphatase_dom_1"/>
</dbReference>
<dbReference type="InterPro" id="IPR003583">
    <property type="entry name" value="Hlx-hairpin-Hlx_DNA-bd_motif"/>
</dbReference>
<keyword evidence="5" id="KW-1185">Reference proteome</keyword>
<evidence type="ECO:0000313" key="4">
    <source>
        <dbReference type="EMBL" id="MBA8828638.1"/>
    </source>
</evidence>
<organism evidence="4 5">
    <name type="scientific">Alpinimonas psychrophila</name>
    <dbReference type="NCBI Taxonomy" id="748908"/>
    <lineage>
        <taxon>Bacteria</taxon>
        <taxon>Bacillati</taxon>
        <taxon>Actinomycetota</taxon>
        <taxon>Actinomycetes</taxon>
        <taxon>Micrococcales</taxon>
        <taxon>Microbacteriaceae</taxon>
        <taxon>Alpinimonas</taxon>
    </lineage>
</organism>
<proteinExistence type="predicted"/>
<keyword evidence="2" id="KW-1133">Transmembrane helix</keyword>
<feature type="region of interest" description="Disordered" evidence="1">
    <location>
        <begin position="170"/>
        <end position="192"/>
    </location>
</feature>
<dbReference type="Proteomes" id="UP000524237">
    <property type="component" value="Unassembled WGS sequence"/>
</dbReference>
<dbReference type="GO" id="GO:0006281">
    <property type="term" value="P:DNA repair"/>
    <property type="evidence" value="ECO:0007669"/>
    <property type="project" value="InterPro"/>
</dbReference>
<accession>A0A7W3JSW5</accession>
<feature type="transmembrane region" description="Helical" evidence="2">
    <location>
        <begin position="36"/>
        <end position="59"/>
    </location>
</feature>
<dbReference type="AlphaFoldDB" id="A0A7W3JSW5"/>
<dbReference type="Gene3D" id="3.10.560.10">
    <property type="entry name" value="Outer membrane lipoprotein wza domain like"/>
    <property type="match status" value="1"/>
</dbReference>
<dbReference type="SMART" id="SM00278">
    <property type="entry name" value="HhH1"/>
    <property type="match status" value="2"/>
</dbReference>
<dbReference type="Pfam" id="PF10531">
    <property type="entry name" value="SLBB"/>
    <property type="match status" value="1"/>
</dbReference>
<dbReference type="Pfam" id="PF12836">
    <property type="entry name" value="HHH_3"/>
    <property type="match status" value="1"/>
</dbReference>
<dbReference type="Gene3D" id="1.10.150.320">
    <property type="entry name" value="Photosystem II 12 kDa extrinsic protein"/>
    <property type="match status" value="1"/>
</dbReference>
<evidence type="ECO:0000313" key="5">
    <source>
        <dbReference type="Proteomes" id="UP000524237"/>
    </source>
</evidence>
<feature type="region of interest" description="Disordered" evidence="1">
    <location>
        <begin position="72"/>
        <end position="93"/>
    </location>
</feature>
<gene>
    <name evidence="4" type="ORF">FB555_000709</name>
</gene>
<evidence type="ECO:0000256" key="1">
    <source>
        <dbReference type="SAM" id="MobiDB-lite"/>
    </source>
</evidence>
<sequence>MRRVTELLRNLLGLDDGVTTSLAQLENSAQRVRWRIAVGASLVLGAVAIVITIVVSSIATLGAESGVPGDLLMSASTPMPGTTEATASSGESGTSGGEIFVHVVGAVQVPGLYAVRVDARVVDAVMAAGGLATTADPCAINLAHSIEDGQQIVVPATADGAAGNEALCSAAGGGRADSTNPNSASNTQAGASGAGGAQVSLGTAGVAELDTLPGIGPALAQRIIDWRDATGGFTSIEQLSEVSGIGDKVMANIRDLVTL</sequence>
<dbReference type="InterPro" id="IPR019554">
    <property type="entry name" value="Soluble_ligand-bd"/>
</dbReference>
<reference evidence="4 5" key="1">
    <citation type="submission" date="2020-07" db="EMBL/GenBank/DDBJ databases">
        <title>Sequencing the genomes of 1000 actinobacteria strains.</title>
        <authorList>
            <person name="Klenk H.-P."/>
        </authorList>
    </citation>
    <scope>NUCLEOTIDE SEQUENCE [LARGE SCALE GENOMIC DNA]</scope>
    <source>
        <strain evidence="4 5">DSM 23737</strain>
    </source>
</reference>
<feature type="domain" description="Helix-hairpin-helix DNA-binding motif class 1" evidence="3">
    <location>
        <begin position="237"/>
        <end position="256"/>
    </location>
</feature>
<dbReference type="GO" id="GO:0003677">
    <property type="term" value="F:DNA binding"/>
    <property type="evidence" value="ECO:0007669"/>
    <property type="project" value="InterPro"/>
</dbReference>
<dbReference type="SUPFAM" id="SSF47781">
    <property type="entry name" value="RuvA domain 2-like"/>
    <property type="match status" value="1"/>
</dbReference>
<keyword evidence="2" id="KW-0472">Membrane</keyword>
<dbReference type="EMBL" id="JACGWU010000001">
    <property type="protein sequence ID" value="MBA8828638.1"/>
    <property type="molecule type" value="Genomic_DNA"/>
</dbReference>
<feature type="compositionally biased region" description="Low complexity" evidence="1">
    <location>
        <begin position="81"/>
        <end position="92"/>
    </location>
</feature>
<dbReference type="GO" id="GO:0015627">
    <property type="term" value="C:type II protein secretion system complex"/>
    <property type="evidence" value="ECO:0007669"/>
    <property type="project" value="TreeGrafter"/>
</dbReference>
<name>A0A7W3JSW5_9MICO</name>
<protein>
    <submittedName>
        <fullName evidence="4">Competence protein ComEA</fullName>
    </submittedName>
</protein>
<evidence type="ECO:0000259" key="3">
    <source>
        <dbReference type="SMART" id="SM00278"/>
    </source>
</evidence>
<dbReference type="InterPro" id="IPR010994">
    <property type="entry name" value="RuvA_2-like"/>
</dbReference>
<comment type="caution">
    <text evidence="4">The sequence shown here is derived from an EMBL/GenBank/DDBJ whole genome shotgun (WGS) entry which is preliminary data.</text>
</comment>
<evidence type="ECO:0000256" key="2">
    <source>
        <dbReference type="SAM" id="Phobius"/>
    </source>
</evidence>
<feature type="domain" description="Helix-hairpin-helix DNA-binding motif class 1" evidence="3">
    <location>
        <begin position="207"/>
        <end position="226"/>
    </location>
</feature>
<keyword evidence="2" id="KW-0812">Transmembrane</keyword>